<name>A0A7S4ER44_9STRA</name>
<keyword evidence="1" id="KW-0732">Signal</keyword>
<protein>
    <recommendedName>
        <fullName evidence="2">NADP-dependent oxidoreductase domain-containing protein</fullName>
    </recommendedName>
</protein>
<feature type="chain" id="PRO_5030784281" description="NADP-dependent oxidoreductase domain-containing protein" evidence="1">
    <location>
        <begin position="26"/>
        <end position="140"/>
    </location>
</feature>
<dbReference type="PANTHER" id="PTHR43827">
    <property type="entry name" value="2,5-DIKETO-D-GLUCONIC ACID REDUCTASE"/>
    <property type="match status" value="1"/>
</dbReference>
<dbReference type="SUPFAM" id="SSF51430">
    <property type="entry name" value="NAD(P)-linked oxidoreductase"/>
    <property type="match status" value="1"/>
</dbReference>
<dbReference type="GO" id="GO:0016491">
    <property type="term" value="F:oxidoreductase activity"/>
    <property type="evidence" value="ECO:0007669"/>
    <property type="project" value="InterPro"/>
</dbReference>
<evidence type="ECO:0000259" key="2">
    <source>
        <dbReference type="Pfam" id="PF00248"/>
    </source>
</evidence>
<dbReference type="EMBL" id="HBIX01035286">
    <property type="protein sequence ID" value="CAE0730289.1"/>
    <property type="molecule type" value="Transcribed_RNA"/>
</dbReference>
<reference evidence="3" key="1">
    <citation type="submission" date="2021-01" db="EMBL/GenBank/DDBJ databases">
        <authorList>
            <person name="Corre E."/>
            <person name="Pelletier E."/>
            <person name="Niang G."/>
            <person name="Scheremetjew M."/>
            <person name="Finn R."/>
            <person name="Kale V."/>
            <person name="Holt S."/>
            <person name="Cochrane G."/>
            <person name="Meng A."/>
            <person name="Brown T."/>
            <person name="Cohen L."/>
        </authorList>
    </citation>
    <scope>NUCLEOTIDE SEQUENCE</scope>
    <source>
        <strain evidence="3">10249 10 AB</strain>
    </source>
</reference>
<dbReference type="Pfam" id="PF00248">
    <property type="entry name" value="Aldo_ket_red"/>
    <property type="match status" value="1"/>
</dbReference>
<gene>
    <name evidence="3" type="ORF">PAUS00366_LOCUS23075</name>
</gene>
<sequence>MFCETMSPIGIASFLFLISLVVASAAVDFPEDVTTGLRHEQQEEQEREQKDMKQHTIIPTKFIGPNVHGDPVYLPLIGAGTWQYNDDEAYESVCKAFGAGYTFVDTAYGYKNQKGVGRAIKDCWKGKREDLFVLTKIPGK</sequence>
<feature type="domain" description="NADP-dependent oxidoreductase" evidence="2">
    <location>
        <begin position="77"/>
        <end position="137"/>
    </location>
</feature>
<feature type="signal peptide" evidence="1">
    <location>
        <begin position="1"/>
        <end position="25"/>
    </location>
</feature>
<evidence type="ECO:0000313" key="3">
    <source>
        <dbReference type="EMBL" id="CAE0730289.1"/>
    </source>
</evidence>
<organism evidence="3">
    <name type="scientific">Pseudo-nitzschia australis</name>
    <dbReference type="NCBI Taxonomy" id="44445"/>
    <lineage>
        <taxon>Eukaryota</taxon>
        <taxon>Sar</taxon>
        <taxon>Stramenopiles</taxon>
        <taxon>Ochrophyta</taxon>
        <taxon>Bacillariophyta</taxon>
        <taxon>Bacillariophyceae</taxon>
        <taxon>Bacillariophycidae</taxon>
        <taxon>Bacillariales</taxon>
        <taxon>Bacillariaceae</taxon>
        <taxon>Pseudo-nitzschia</taxon>
    </lineage>
</organism>
<proteinExistence type="predicted"/>
<dbReference type="InterPro" id="IPR020471">
    <property type="entry name" value="AKR"/>
</dbReference>
<dbReference type="Gene3D" id="3.20.20.100">
    <property type="entry name" value="NADP-dependent oxidoreductase domain"/>
    <property type="match status" value="1"/>
</dbReference>
<evidence type="ECO:0000256" key="1">
    <source>
        <dbReference type="SAM" id="SignalP"/>
    </source>
</evidence>
<dbReference type="InterPro" id="IPR023210">
    <property type="entry name" value="NADP_OxRdtase_dom"/>
</dbReference>
<dbReference type="InterPro" id="IPR036812">
    <property type="entry name" value="NAD(P)_OxRdtase_dom_sf"/>
</dbReference>
<dbReference type="AlphaFoldDB" id="A0A7S4ER44"/>
<dbReference type="PANTHER" id="PTHR43827:SF14">
    <property type="entry name" value="NADP-DEPENDENT OXIDOREDUCTASE DOMAIN-CONTAINING PROTEIN"/>
    <property type="match status" value="1"/>
</dbReference>
<accession>A0A7S4ER44</accession>